<evidence type="ECO:0000313" key="2">
    <source>
        <dbReference type="EMBL" id="KAF7286580.1"/>
    </source>
</evidence>
<keyword evidence="3" id="KW-1185">Reference proteome</keyword>
<evidence type="ECO:0000313" key="3">
    <source>
        <dbReference type="Proteomes" id="UP000625711"/>
    </source>
</evidence>
<dbReference type="Proteomes" id="UP000625711">
    <property type="component" value="Unassembled WGS sequence"/>
</dbReference>
<accession>A0A834IUD4</accession>
<organism evidence="2 3">
    <name type="scientific">Rhynchophorus ferrugineus</name>
    <name type="common">Red palm weevil</name>
    <name type="synonym">Curculio ferrugineus</name>
    <dbReference type="NCBI Taxonomy" id="354439"/>
    <lineage>
        <taxon>Eukaryota</taxon>
        <taxon>Metazoa</taxon>
        <taxon>Ecdysozoa</taxon>
        <taxon>Arthropoda</taxon>
        <taxon>Hexapoda</taxon>
        <taxon>Insecta</taxon>
        <taxon>Pterygota</taxon>
        <taxon>Neoptera</taxon>
        <taxon>Endopterygota</taxon>
        <taxon>Coleoptera</taxon>
        <taxon>Polyphaga</taxon>
        <taxon>Cucujiformia</taxon>
        <taxon>Curculionidae</taxon>
        <taxon>Dryophthorinae</taxon>
        <taxon>Rhynchophorus</taxon>
    </lineage>
</organism>
<feature type="region of interest" description="Disordered" evidence="1">
    <location>
        <begin position="1"/>
        <end position="24"/>
    </location>
</feature>
<gene>
    <name evidence="2" type="ORF">GWI33_004620</name>
</gene>
<dbReference type="AlphaFoldDB" id="A0A834IUD4"/>
<dbReference type="EMBL" id="JAACXV010000023">
    <property type="protein sequence ID" value="KAF7286580.1"/>
    <property type="molecule type" value="Genomic_DNA"/>
</dbReference>
<evidence type="ECO:0000256" key="1">
    <source>
        <dbReference type="SAM" id="MobiDB-lite"/>
    </source>
</evidence>
<proteinExistence type="predicted"/>
<sequence>MHRHQKFVDSQYSEPPHPKPIRMRLQWPSNRTNEKRVEKQSEFNILKQMSVYPNVHPETYVQGGIQNGRAVHNTVRDVAKVVGAGSDQWRRCILAMSFL</sequence>
<protein>
    <submittedName>
        <fullName evidence="2">Uncharacterized protein</fullName>
    </submittedName>
</protein>
<name>A0A834IUD4_RHYFE</name>
<comment type="caution">
    <text evidence="2">The sequence shown here is derived from an EMBL/GenBank/DDBJ whole genome shotgun (WGS) entry which is preliminary data.</text>
</comment>
<reference evidence="2" key="1">
    <citation type="submission" date="2020-08" db="EMBL/GenBank/DDBJ databases">
        <title>Genome sequencing and assembly of the red palm weevil Rhynchophorus ferrugineus.</title>
        <authorList>
            <person name="Dias G.B."/>
            <person name="Bergman C.M."/>
            <person name="Manee M."/>
        </authorList>
    </citation>
    <scope>NUCLEOTIDE SEQUENCE</scope>
    <source>
        <strain evidence="2">AA-2017</strain>
        <tissue evidence="2">Whole larva</tissue>
    </source>
</reference>